<dbReference type="AlphaFoldDB" id="A0A6G1F656"/>
<dbReference type="InterPro" id="IPR056594">
    <property type="entry name" value="AT5G49610-like_b-prop"/>
</dbReference>
<evidence type="ECO:0000313" key="3">
    <source>
        <dbReference type="EMBL" id="KAF0932408.1"/>
    </source>
</evidence>
<gene>
    <name evidence="3" type="ORF">E2562_010323</name>
</gene>
<dbReference type="Proteomes" id="UP000479710">
    <property type="component" value="Unassembled WGS sequence"/>
</dbReference>
<dbReference type="PANTHER" id="PTHR33207">
    <property type="entry name" value="F-BOX DOMAIN CONTAINING PROTEIN-RELATED"/>
    <property type="match status" value="1"/>
</dbReference>
<evidence type="ECO:0000256" key="1">
    <source>
        <dbReference type="SAM" id="MobiDB-lite"/>
    </source>
</evidence>
<proteinExistence type="predicted"/>
<protein>
    <recommendedName>
        <fullName evidence="2">F-box protein AT5G49610-like beta-propeller domain-containing protein</fullName>
    </recommendedName>
</protein>
<evidence type="ECO:0000313" key="4">
    <source>
        <dbReference type="Proteomes" id="UP000479710"/>
    </source>
</evidence>
<dbReference type="SUPFAM" id="SSF81383">
    <property type="entry name" value="F-box domain"/>
    <property type="match status" value="1"/>
</dbReference>
<feature type="compositionally biased region" description="Basic residues" evidence="1">
    <location>
        <begin position="1"/>
        <end position="12"/>
    </location>
</feature>
<evidence type="ECO:0000259" key="2">
    <source>
        <dbReference type="Pfam" id="PF23635"/>
    </source>
</evidence>
<dbReference type="EMBL" id="SPHZ02000001">
    <property type="protein sequence ID" value="KAF0932408.1"/>
    <property type="molecule type" value="Genomic_DNA"/>
</dbReference>
<keyword evidence="4" id="KW-1185">Reference proteome</keyword>
<comment type="caution">
    <text evidence="3">The sequence shown here is derived from an EMBL/GenBank/DDBJ whole genome shotgun (WGS) entry which is preliminary data.</text>
</comment>
<sequence>MEQRSKKQRRQRSPPSPAPAATSVSAVLGNDDLLSEILLRLGFATTLVNAAAVSKRWLRNASDGDFLRQFRARNPPPLLGFYPPPPELASVLRRASFGFDAYENESASIIDCRNSSVLVNLRRSDGGFTRGVHSPLHPERDLVAVTLPQPIVDRGNGEYMRGRYDHDGGHGDPFNEAFSQEDGDGRLSYFGLAMEYGVGGEGEVPEDSICHVYRLQDDGAAWHIHCSATTRLDQHEYPPPEPVLLAHDKIYMAGSSSRLHVLDMASSTFFTIELPDEVLGGCIKLALADNSSGFSLLSLKEFRLQIWSHNGDSSGVSGWSLVDTICLRKMLSAGLGISVLTSEGCN</sequence>
<name>A0A6G1F656_9ORYZ</name>
<accession>A0A6G1F656</accession>
<dbReference type="Pfam" id="PF23635">
    <property type="entry name" value="Beta-prop_AT5G49610-like"/>
    <property type="match status" value="1"/>
</dbReference>
<dbReference type="InterPro" id="IPR036047">
    <property type="entry name" value="F-box-like_dom_sf"/>
</dbReference>
<organism evidence="3 4">
    <name type="scientific">Oryza meyeriana var. granulata</name>
    <dbReference type="NCBI Taxonomy" id="110450"/>
    <lineage>
        <taxon>Eukaryota</taxon>
        <taxon>Viridiplantae</taxon>
        <taxon>Streptophyta</taxon>
        <taxon>Embryophyta</taxon>
        <taxon>Tracheophyta</taxon>
        <taxon>Spermatophyta</taxon>
        <taxon>Magnoliopsida</taxon>
        <taxon>Liliopsida</taxon>
        <taxon>Poales</taxon>
        <taxon>Poaceae</taxon>
        <taxon>BOP clade</taxon>
        <taxon>Oryzoideae</taxon>
        <taxon>Oryzeae</taxon>
        <taxon>Oryzinae</taxon>
        <taxon>Oryza</taxon>
        <taxon>Oryza meyeriana</taxon>
    </lineage>
</organism>
<feature type="region of interest" description="Disordered" evidence="1">
    <location>
        <begin position="1"/>
        <end position="23"/>
    </location>
</feature>
<feature type="domain" description="F-box protein AT5G49610-like beta-propeller" evidence="2">
    <location>
        <begin position="108"/>
        <end position="332"/>
    </location>
</feature>
<dbReference type="OrthoDB" id="592687at2759"/>
<reference evidence="3 4" key="1">
    <citation type="submission" date="2019-11" db="EMBL/GenBank/DDBJ databases">
        <title>Whole genome sequence of Oryza granulata.</title>
        <authorList>
            <person name="Li W."/>
        </authorList>
    </citation>
    <scope>NUCLEOTIDE SEQUENCE [LARGE SCALE GENOMIC DNA]</scope>
    <source>
        <strain evidence="4">cv. Menghai</strain>
        <tissue evidence="3">Leaf</tissue>
    </source>
</reference>